<protein>
    <submittedName>
        <fullName evidence="1">Ty3-gypsy retrotransposon protein</fullName>
    </submittedName>
</protein>
<dbReference type="EMBL" id="SSTE01021882">
    <property type="protein sequence ID" value="KAA0032077.1"/>
    <property type="molecule type" value="Genomic_DNA"/>
</dbReference>
<dbReference type="AlphaFoldDB" id="A0A5A7SRS0"/>
<proteinExistence type="predicted"/>
<sequence>MALRNVASKATVANDLYSRLVTQSHSKRSMQEQEQSSVLTKKSWEQLMESPKGGIIIKENPLFDNYTPASDLSDKESYLEVVSVIKADMTVEAAMA</sequence>
<gene>
    <name evidence="1" type="ORF">E6C27_scaffold223G00470</name>
</gene>
<accession>A0A5A7SRS0</accession>
<comment type="caution">
    <text evidence="1">The sequence shown here is derived from an EMBL/GenBank/DDBJ whole genome shotgun (WGS) entry which is preliminary data.</text>
</comment>
<name>A0A5A7SRS0_CUCMM</name>
<evidence type="ECO:0000313" key="2">
    <source>
        <dbReference type="Proteomes" id="UP000321393"/>
    </source>
</evidence>
<evidence type="ECO:0000313" key="1">
    <source>
        <dbReference type="EMBL" id="KAA0032077.1"/>
    </source>
</evidence>
<dbReference type="Proteomes" id="UP000321393">
    <property type="component" value="Unassembled WGS sequence"/>
</dbReference>
<organism evidence="1 2">
    <name type="scientific">Cucumis melo var. makuwa</name>
    <name type="common">Oriental melon</name>
    <dbReference type="NCBI Taxonomy" id="1194695"/>
    <lineage>
        <taxon>Eukaryota</taxon>
        <taxon>Viridiplantae</taxon>
        <taxon>Streptophyta</taxon>
        <taxon>Embryophyta</taxon>
        <taxon>Tracheophyta</taxon>
        <taxon>Spermatophyta</taxon>
        <taxon>Magnoliopsida</taxon>
        <taxon>eudicotyledons</taxon>
        <taxon>Gunneridae</taxon>
        <taxon>Pentapetalae</taxon>
        <taxon>rosids</taxon>
        <taxon>fabids</taxon>
        <taxon>Cucurbitales</taxon>
        <taxon>Cucurbitaceae</taxon>
        <taxon>Benincaseae</taxon>
        <taxon>Cucumis</taxon>
    </lineage>
</organism>
<reference evidence="1 2" key="1">
    <citation type="submission" date="2019-08" db="EMBL/GenBank/DDBJ databases">
        <title>Draft genome sequences of two oriental melons (Cucumis melo L. var makuwa).</title>
        <authorList>
            <person name="Kwon S.-Y."/>
        </authorList>
    </citation>
    <scope>NUCLEOTIDE SEQUENCE [LARGE SCALE GENOMIC DNA]</scope>
    <source>
        <strain evidence="2">cv. SW 3</strain>
        <tissue evidence="1">Leaf</tissue>
    </source>
</reference>